<dbReference type="EMBL" id="JBBKTX010000020">
    <property type="protein sequence ID" value="MFK4753801.1"/>
    <property type="molecule type" value="Genomic_DNA"/>
</dbReference>
<dbReference type="InterPro" id="IPR011006">
    <property type="entry name" value="CheY-like_superfamily"/>
</dbReference>
<dbReference type="PANTHER" id="PTHR45138">
    <property type="entry name" value="REGULATORY COMPONENTS OF SENSORY TRANSDUCTION SYSTEM"/>
    <property type="match status" value="1"/>
</dbReference>
<dbReference type="InterPro" id="IPR000160">
    <property type="entry name" value="GGDEF_dom"/>
</dbReference>
<keyword evidence="6" id="KW-0808">Transferase</keyword>
<evidence type="ECO:0000259" key="4">
    <source>
        <dbReference type="PROSITE" id="PS50110"/>
    </source>
</evidence>
<comment type="caution">
    <text evidence="6">The sequence shown here is derived from an EMBL/GenBank/DDBJ whole genome shotgun (WGS) entry which is preliminary data.</text>
</comment>
<dbReference type="PROSITE" id="PS50887">
    <property type="entry name" value="GGDEF"/>
    <property type="match status" value="1"/>
</dbReference>
<accession>A0ABW8NLQ5</accession>
<dbReference type="Gene3D" id="3.40.50.2300">
    <property type="match status" value="1"/>
</dbReference>
<evidence type="ECO:0000256" key="1">
    <source>
        <dbReference type="ARBA" id="ARBA00012528"/>
    </source>
</evidence>
<dbReference type="Pfam" id="PF00072">
    <property type="entry name" value="Response_reg"/>
    <property type="match status" value="1"/>
</dbReference>
<feature type="modified residue" description="4-aspartylphosphate" evidence="3">
    <location>
        <position position="67"/>
    </location>
</feature>
<feature type="domain" description="Response regulatory" evidence="4">
    <location>
        <begin position="19"/>
        <end position="134"/>
    </location>
</feature>
<dbReference type="Pfam" id="PF00990">
    <property type="entry name" value="GGDEF"/>
    <property type="match status" value="1"/>
</dbReference>
<dbReference type="EC" id="2.7.7.65" evidence="1"/>
<reference evidence="6 7" key="1">
    <citation type="submission" date="2024-03" db="EMBL/GenBank/DDBJ databases">
        <title>High-quality draft genome sequence of Oceanobacter sp. wDCs-4.</title>
        <authorList>
            <person name="Dong C."/>
        </authorList>
    </citation>
    <scope>NUCLEOTIDE SEQUENCE [LARGE SCALE GENOMIC DNA]</scope>
    <source>
        <strain evidence="7">wDCs-4</strain>
    </source>
</reference>
<comment type="catalytic activity">
    <reaction evidence="2">
        <text>2 GTP = 3',3'-c-di-GMP + 2 diphosphate</text>
        <dbReference type="Rhea" id="RHEA:24898"/>
        <dbReference type="ChEBI" id="CHEBI:33019"/>
        <dbReference type="ChEBI" id="CHEBI:37565"/>
        <dbReference type="ChEBI" id="CHEBI:58805"/>
        <dbReference type="EC" id="2.7.7.65"/>
    </reaction>
</comment>
<evidence type="ECO:0000313" key="7">
    <source>
        <dbReference type="Proteomes" id="UP001620597"/>
    </source>
</evidence>
<protein>
    <recommendedName>
        <fullName evidence="1">diguanylate cyclase</fullName>
        <ecNumber evidence="1">2.7.7.65</ecNumber>
    </recommendedName>
</protein>
<feature type="domain" description="GGDEF" evidence="5">
    <location>
        <begin position="177"/>
        <end position="314"/>
    </location>
</feature>
<gene>
    <name evidence="6" type="ORF">WG929_15400</name>
</gene>
<name>A0ABW8NLQ5_9GAMM</name>
<dbReference type="InterPro" id="IPR029787">
    <property type="entry name" value="Nucleotide_cyclase"/>
</dbReference>
<dbReference type="PROSITE" id="PS50110">
    <property type="entry name" value="RESPONSE_REGULATORY"/>
    <property type="match status" value="1"/>
</dbReference>
<keyword evidence="3" id="KW-0597">Phosphoprotein</keyword>
<dbReference type="InterPro" id="IPR001789">
    <property type="entry name" value="Sig_transdc_resp-reg_receiver"/>
</dbReference>
<sequence length="330" mass="36902">MNTAGSFNEWIPGLDRLPRLLVVDDQPLIIRVLNEIFKNECQVSMATDSRRVIEICRKQQPDLILLDIMMPGIDGYTVCRQLKADAMTADIPVIFVSSQQEVENELRGFDVGAVDFITKPVNPVLVYARVRTHIAVKIQRDLLRASALQDGLTGVSNRRRFEETLELNWKQDLREQRELSLIMVDLDYFKRYNDYYGHLEGDQCLIRVAQTIKAVLKRPSDSLSRYGGEEFVCLLPDTNQQGAKKVASNILRSIETLAIPHVESPLASQVSVSLGGATVKPNLAMNRADLIKAADIQLYQAKQQGRGRYMGVQLSADAAGTDCQTTGHDA</sequence>
<dbReference type="Proteomes" id="UP001620597">
    <property type="component" value="Unassembled WGS sequence"/>
</dbReference>
<dbReference type="SUPFAM" id="SSF52172">
    <property type="entry name" value="CheY-like"/>
    <property type="match status" value="1"/>
</dbReference>
<dbReference type="PANTHER" id="PTHR45138:SF9">
    <property type="entry name" value="DIGUANYLATE CYCLASE DGCM-RELATED"/>
    <property type="match status" value="1"/>
</dbReference>
<dbReference type="RefSeq" id="WP_416206795.1">
    <property type="nucleotide sequence ID" value="NZ_JBBKTX010000020.1"/>
</dbReference>
<organism evidence="6 7">
    <name type="scientific">Oceanobacter antarcticus</name>
    <dbReference type="NCBI Taxonomy" id="3133425"/>
    <lineage>
        <taxon>Bacteria</taxon>
        <taxon>Pseudomonadati</taxon>
        <taxon>Pseudomonadota</taxon>
        <taxon>Gammaproteobacteria</taxon>
        <taxon>Oceanospirillales</taxon>
        <taxon>Oceanospirillaceae</taxon>
        <taxon>Oceanobacter</taxon>
    </lineage>
</organism>
<keyword evidence="7" id="KW-1185">Reference proteome</keyword>
<keyword evidence="6" id="KW-0548">Nucleotidyltransferase</keyword>
<dbReference type="NCBIfam" id="TIGR00254">
    <property type="entry name" value="GGDEF"/>
    <property type="match status" value="1"/>
</dbReference>
<proteinExistence type="predicted"/>
<dbReference type="SUPFAM" id="SSF55073">
    <property type="entry name" value="Nucleotide cyclase"/>
    <property type="match status" value="1"/>
</dbReference>
<dbReference type="SMART" id="SM00267">
    <property type="entry name" value="GGDEF"/>
    <property type="match status" value="1"/>
</dbReference>
<dbReference type="GO" id="GO:0052621">
    <property type="term" value="F:diguanylate cyclase activity"/>
    <property type="evidence" value="ECO:0007669"/>
    <property type="project" value="UniProtKB-EC"/>
</dbReference>
<dbReference type="InterPro" id="IPR050469">
    <property type="entry name" value="Diguanylate_Cyclase"/>
</dbReference>
<evidence type="ECO:0000259" key="5">
    <source>
        <dbReference type="PROSITE" id="PS50887"/>
    </source>
</evidence>
<evidence type="ECO:0000313" key="6">
    <source>
        <dbReference type="EMBL" id="MFK4753801.1"/>
    </source>
</evidence>
<dbReference type="Gene3D" id="3.30.70.270">
    <property type="match status" value="1"/>
</dbReference>
<dbReference type="InterPro" id="IPR043128">
    <property type="entry name" value="Rev_trsase/Diguanyl_cyclase"/>
</dbReference>
<evidence type="ECO:0000256" key="2">
    <source>
        <dbReference type="ARBA" id="ARBA00034247"/>
    </source>
</evidence>
<dbReference type="CDD" id="cd01949">
    <property type="entry name" value="GGDEF"/>
    <property type="match status" value="1"/>
</dbReference>
<dbReference type="SMART" id="SM00448">
    <property type="entry name" value="REC"/>
    <property type="match status" value="1"/>
</dbReference>
<evidence type="ECO:0000256" key="3">
    <source>
        <dbReference type="PROSITE-ProRule" id="PRU00169"/>
    </source>
</evidence>